<dbReference type="Gene3D" id="3.40.220.10">
    <property type="entry name" value="Leucine Aminopeptidase, subunit E, domain 1"/>
    <property type="match status" value="1"/>
</dbReference>
<evidence type="ECO:0000259" key="1">
    <source>
        <dbReference type="PROSITE" id="PS51154"/>
    </source>
</evidence>
<sequence>MLILPENADHAGILGRMKITLVRGDITQQATDVVVNAANSSLLGGGGVDGAIHRHGGPEILAECRQLRASRYGKGLPTGQAVATTAGKLPARWVIHTVGPVHSVKEDRSGLLASCYRESLRVADELGARSVAFPAISTGVYRWPMEDAARIVLGTVRSADTRIDDVTFVLFDVEAYQTFERVLRGLGPTDEEIEAVLAARPSEHWEKLFALADALTDADLEVTWEGGPEPGEEGVSEMPHAIYSDALDAVLSVLVGLQVIVPFDWSAWHRATPLFPDGNGLDQAPVADAARLATTFIRAERFSEGTIQEAIQSGALHAILRRLRHWYQNERQ</sequence>
<organism evidence="2 3">
    <name type="scientific">Acrocarpospora pleiomorpha</name>
    <dbReference type="NCBI Taxonomy" id="90975"/>
    <lineage>
        <taxon>Bacteria</taxon>
        <taxon>Bacillati</taxon>
        <taxon>Actinomycetota</taxon>
        <taxon>Actinomycetes</taxon>
        <taxon>Streptosporangiales</taxon>
        <taxon>Streptosporangiaceae</taxon>
        <taxon>Acrocarpospora</taxon>
    </lineage>
</organism>
<proteinExistence type="predicted"/>
<keyword evidence="3" id="KW-1185">Reference proteome</keyword>
<dbReference type="InterPro" id="IPR045425">
    <property type="entry name" value="DUF6508"/>
</dbReference>
<dbReference type="EMBL" id="BLAF01000012">
    <property type="protein sequence ID" value="GES19532.1"/>
    <property type="molecule type" value="Genomic_DNA"/>
</dbReference>
<reference evidence="2 3" key="1">
    <citation type="submission" date="2019-10" db="EMBL/GenBank/DDBJ databases">
        <title>Whole genome shotgun sequence of Acrocarpospora pleiomorpha NBRC 16267.</title>
        <authorList>
            <person name="Ichikawa N."/>
            <person name="Kimura A."/>
            <person name="Kitahashi Y."/>
            <person name="Komaki H."/>
            <person name="Oguchi A."/>
        </authorList>
    </citation>
    <scope>NUCLEOTIDE SEQUENCE [LARGE SCALE GENOMIC DNA]</scope>
    <source>
        <strain evidence="2 3">NBRC 16267</strain>
    </source>
</reference>
<name>A0A5M3XFL6_9ACTN</name>
<accession>A0A5M3XFL6</accession>
<evidence type="ECO:0000313" key="2">
    <source>
        <dbReference type="EMBL" id="GES19532.1"/>
    </source>
</evidence>
<dbReference type="NCBIfam" id="NF001664">
    <property type="entry name" value="PRK00431.1-6"/>
    <property type="match status" value="1"/>
</dbReference>
<dbReference type="InterPro" id="IPR002589">
    <property type="entry name" value="Macro_dom"/>
</dbReference>
<dbReference type="SUPFAM" id="SSF52949">
    <property type="entry name" value="Macro domain-like"/>
    <property type="match status" value="1"/>
</dbReference>
<feature type="domain" description="Macro" evidence="1">
    <location>
        <begin position="6"/>
        <end position="187"/>
    </location>
</feature>
<dbReference type="Pfam" id="PF20118">
    <property type="entry name" value="DUF6508"/>
    <property type="match status" value="1"/>
</dbReference>
<evidence type="ECO:0000313" key="3">
    <source>
        <dbReference type="Proteomes" id="UP000377595"/>
    </source>
</evidence>
<dbReference type="InterPro" id="IPR043472">
    <property type="entry name" value="Macro_dom-like"/>
</dbReference>
<dbReference type="Proteomes" id="UP000377595">
    <property type="component" value="Unassembled WGS sequence"/>
</dbReference>
<dbReference type="CDD" id="cd02908">
    <property type="entry name" value="Macro_OAADPr_deacetylase"/>
    <property type="match status" value="1"/>
</dbReference>
<dbReference type="PANTHER" id="PTHR11106">
    <property type="entry name" value="GANGLIOSIDE INDUCED DIFFERENTIATION ASSOCIATED PROTEIN 2-RELATED"/>
    <property type="match status" value="1"/>
</dbReference>
<dbReference type="PROSITE" id="PS51154">
    <property type="entry name" value="MACRO"/>
    <property type="match status" value="1"/>
</dbReference>
<dbReference type="PANTHER" id="PTHR11106:SF27">
    <property type="entry name" value="MACRO DOMAIN-CONTAINING PROTEIN"/>
    <property type="match status" value="1"/>
</dbReference>
<gene>
    <name evidence="2" type="ORF">Aple_024280</name>
</gene>
<dbReference type="AlphaFoldDB" id="A0A5M3XFL6"/>
<protein>
    <recommendedName>
        <fullName evidence="1">Macro domain-containing protein</fullName>
    </recommendedName>
</protein>
<comment type="caution">
    <text evidence="2">The sequence shown here is derived from an EMBL/GenBank/DDBJ whole genome shotgun (WGS) entry which is preliminary data.</text>
</comment>
<dbReference type="SMART" id="SM00506">
    <property type="entry name" value="A1pp"/>
    <property type="match status" value="1"/>
</dbReference>
<dbReference type="Pfam" id="PF01661">
    <property type="entry name" value="Macro"/>
    <property type="match status" value="1"/>
</dbReference>